<proteinExistence type="predicted"/>
<name>A0A8S5LLP2_9CAUD</name>
<dbReference type="EMBL" id="BK015870">
    <property type="protein sequence ID" value="DAD70818.1"/>
    <property type="molecule type" value="Genomic_DNA"/>
</dbReference>
<organism evidence="1">
    <name type="scientific">Siphoviridae sp. ctKcB20</name>
    <dbReference type="NCBI Taxonomy" id="2827568"/>
    <lineage>
        <taxon>Viruses</taxon>
        <taxon>Duplodnaviria</taxon>
        <taxon>Heunggongvirae</taxon>
        <taxon>Uroviricota</taxon>
        <taxon>Caudoviricetes</taxon>
    </lineage>
</organism>
<evidence type="ECO:0000313" key="1">
    <source>
        <dbReference type="EMBL" id="DAD70818.1"/>
    </source>
</evidence>
<protein>
    <submittedName>
        <fullName evidence="1">Uncharacterized protein</fullName>
    </submittedName>
</protein>
<accession>A0A8S5LLP2</accession>
<reference evidence="1" key="1">
    <citation type="journal article" date="2021" name="Proc. Natl. Acad. Sci. U.S.A.">
        <title>A Catalog of Tens of Thousands of Viruses from Human Metagenomes Reveals Hidden Associations with Chronic Diseases.</title>
        <authorList>
            <person name="Tisza M.J."/>
            <person name="Buck C.B."/>
        </authorList>
    </citation>
    <scope>NUCLEOTIDE SEQUENCE</scope>
    <source>
        <strain evidence="1">CtKcB20</strain>
    </source>
</reference>
<sequence length="61" mass="7459">MDEKFKLPILTEEQFKNLWNRLHSYDWFNDMIDNIMPKPSQDFDPDNRLVDFRADKKARGK</sequence>